<gene>
    <name evidence="6" type="ORF">CSC81_04185</name>
</gene>
<dbReference type="PANTHER" id="PTHR43280">
    <property type="entry name" value="ARAC-FAMILY TRANSCRIPTIONAL REGULATOR"/>
    <property type="match status" value="1"/>
</dbReference>
<feature type="transmembrane region" description="Helical" evidence="4">
    <location>
        <begin position="214"/>
        <end position="235"/>
    </location>
</feature>
<evidence type="ECO:0000256" key="2">
    <source>
        <dbReference type="ARBA" id="ARBA00023125"/>
    </source>
</evidence>
<protein>
    <submittedName>
        <fullName evidence="6">AraC family transcriptional regulator</fullName>
    </submittedName>
</protein>
<dbReference type="PANTHER" id="PTHR43280:SF29">
    <property type="entry name" value="ARAC-FAMILY TRANSCRIPTIONAL REGULATOR"/>
    <property type="match status" value="1"/>
</dbReference>
<evidence type="ECO:0000313" key="6">
    <source>
        <dbReference type="EMBL" id="PHN98700.1"/>
    </source>
</evidence>
<keyword evidence="4" id="KW-0472">Membrane</keyword>
<evidence type="ECO:0000259" key="5">
    <source>
        <dbReference type="PROSITE" id="PS01124"/>
    </source>
</evidence>
<dbReference type="Gene3D" id="1.10.10.60">
    <property type="entry name" value="Homeodomain-like"/>
    <property type="match status" value="2"/>
</dbReference>
<organism evidence="6 7">
    <name type="scientific">Tenacibaculum discolor</name>
    <dbReference type="NCBI Taxonomy" id="361581"/>
    <lineage>
        <taxon>Bacteria</taxon>
        <taxon>Pseudomonadati</taxon>
        <taxon>Bacteroidota</taxon>
        <taxon>Flavobacteriia</taxon>
        <taxon>Flavobacteriales</taxon>
        <taxon>Flavobacteriaceae</taxon>
        <taxon>Tenacibaculum</taxon>
    </lineage>
</organism>
<dbReference type="PROSITE" id="PS01124">
    <property type="entry name" value="HTH_ARAC_FAMILY_2"/>
    <property type="match status" value="1"/>
</dbReference>
<dbReference type="InterPro" id="IPR018062">
    <property type="entry name" value="HTH_AraC-typ_CS"/>
</dbReference>
<dbReference type="InterPro" id="IPR009057">
    <property type="entry name" value="Homeodomain-like_sf"/>
</dbReference>
<evidence type="ECO:0000256" key="4">
    <source>
        <dbReference type="SAM" id="Phobius"/>
    </source>
</evidence>
<dbReference type="SUPFAM" id="SSF46689">
    <property type="entry name" value="Homeodomain-like"/>
    <property type="match status" value="1"/>
</dbReference>
<accession>A0A2G1BXE0</accession>
<evidence type="ECO:0000256" key="1">
    <source>
        <dbReference type="ARBA" id="ARBA00023015"/>
    </source>
</evidence>
<reference evidence="6 7" key="1">
    <citation type="journal article" date="2016" name="Nat. Commun.">
        <title>Microbial interactions lead to rapid micro-scale successions on model marine particles.</title>
        <authorList>
            <person name="Datta M.S."/>
            <person name="Sliwerska E."/>
            <person name="Gore J."/>
            <person name="Polz M.F."/>
            <person name="Cordero O.X."/>
        </authorList>
    </citation>
    <scope>NUCLEOTIDE SEQUENCE [LARGE SCALE GENOMIC DNA]</scope>
    <source>
        <strain evidence="6 7">4G03</strain>
    </source>
</reference>
<feature type="transmembrane region" description="Helical" evidence="4">
    <location>
        <begin position="115"/>
        <end position="132"/>
    </location>
</feature>
<name>A0A2G1BXE0_9FLAO</name>
<dbReference type="GO" id="GO:0003700">
    <property type="term" value="F:DNA-binding transcription factor activity"/>
    <property type="evidence" value="ECO:0007669"/>
    <property type="project" value="InterPro"/>
</dbReference>
<keyword evidence="4" id="KW-1133">Transmembrane helix</keyword>
<dbReference type="InterPro" id="IPR020449">
    <property type="entry name" value="Tscrpt_reg_AraC-type_HTH"/>
</dbReference>
<dbReference type="EMBL" id="PDUU01000003">
    <property type="protein sequence ID" value="PHN98700.1"/>
    <property type="molecule type" value="Genomic_DNA"/>
</dbReference>
<evidence type="ECO:0000256" key="3">
    <source>
        <dbReference type="ARBA" id="ARBA00023163"/>
    </source>
</evidence>
<keyword evidence="1" id="KW-0805">Transcription regulation</keyword>
<dbReference type="InterPro" id="IPR018060">
    <property type="entry name" value="HTH_AraC"/>
</dbReference>
<evidence type="ECO:0000313" key="7">
    <source>
        <dbReference type="Proteomes" id="UP000222163"/>
    </source>
</evidence>
<keyword evidence="3" id="KW-0804">Transcription</keyword>
<dbReference type="PRINTS" id="PR00032">
    <property type="entry name" value="HTHARAC"/>
</dbReference>
<feature type="transmembrane region" description="Helical" evidence="4">
    <location>
        <begin position="138"/>
        <end position="160"/>
    </location>
</feature>
<dbReference type="AlphaFoldDB" id="A0A2G1BXE0"/>
<proteinExistence type="predicted"/>
<feature type="transmembrane region" description="Helical" evidence="4">
    <location>
        <begin position="26"/>
        <end position="44"/>
    </location>
</feature>
<dbReference type="SMART" id="SM00342">
    <property type="entry name" value="HTH_ARAC"/>
    <property type="match status" value="1"/>
</dbReference>
<dbReference type="PROSITE" id="PS00041">
    <property type="entry name" value="HTH_ARAC_FAMILY_1"/>
    <property type="match status" value="1"/>
</dbReference>
<dbReference type="Proteomes" id="UP000222163">
    <property type="component" value="Unassembled WGS sequence"/>
</dbReference>
<dbReference type="GO" id="GO:0043565">
    <property type="term" value="F:sequence-specific DNA binding"/>
    <property type="evidence" value="ECO:0007669"/>
    <property type="project" value="InterPro"/>
</dbReference>
<comment type="caution">
    <text evidence="6">The sequence shown here is derived from an EMBL/GenBank/DDBJ whole genome shotgun (WGS) entry which is preliminary data.</text>
</comment>
<keyword evidence="2" id="KW-0238">DNA-binding</keyword>
<sequence length="380" mass="44344">MFFVAYREITHKNTRLLESKIELIESIGKIIVFMMILLSVFLFTVKTKNKVPNTIFGIYLLVITFDLIGLFTNKTLQYPAIQNLKAASSLLQLPLFYLYVLSACYSNFKITKKHAIHFFLFIVFLVIFYITDASNQSLLLYEIVSEIQFISYIIAIFIVLKKYKTIYLENYSNANYSVYKWLFQITLFSCIAHSFVLVRWFLSNSIYQEYVLNINLLISFSVLSITIFFVLKALYYPQLFTGININLEPLSTTSKKKTKALSAKESEVESQYLETLITFMNDKKPYLDFELTLQKLSVKTEIPEKELSLLINHHLGKHFFDFINEYRINDAKTLLQAPSKKDLTVLEILYEVGFNSKSSFYSAFKKATNQTPTQYRKSRV</sequence>
<keyword evidence="4" id="KW-0812">Transmembrane</keyword>
<feature type="transmembrane region" description="Helical" evidence="4">
    <location>
        <begin position="91"/>
        <end position="108"/>
    </location>
</feature>
<feature type="domain" description="HTH araC/xylS-type" evidence="5">
    <location>
        <begin position="274"/>
        <end position="378"/>
    </location>
</feature>
<dbReference type="Pfam" id="PF12833">
    <property type="entry name" value="HTH_18"/>
    <property type="match status" value="1"/>
</dbReference>
<feature type="transmembrane region" description="Helical" evidence="4">
    <location>
        <begin position="181"/>
        <end position="202"/>
    </location>
</feature>
<feature type="transmembrane region" description="Helical" evidence="4">
    <location>
        <begin position="51"/>
        <end position="71"/>
    </location>
</feature>